<sequence length="110" mass="12754">MISSDVIRGYNDTFLLSLLTKGDSYGYDLSRQIRELTDDAYIIKETTMYSAFARLKKNGYITSYPGTVTQGKKRTYYSITENGRNYLKEKRQEWRITKEVVDKLVGGDNK</sequence>
<evidence type="ECO:0000313" key="2">
    <source>
        <dbReference type="EMBL" id="GEK89474.1"/>
    </source>
</evidence>
<dbReference type="InterPro" id="IPR036390">
    <property type="entry name" value="WH_DNA-bd_sf"/>
</dbReference>
<reference evidence="3 4" key="1">
    <citation type="submission" date="2016-10" db="EMBL/GenBank/DDBJ databases">
        <authorList>
            <person name="de Groot N.N."/>
        </authorList>
    </citation>
    <scope>NUCLEOTIDE SEQUENCE [LARGE SCALE GENOMIC DNA]</scope>
    <source>
        <strain evidence="3 4">DSM 19182</strain>
    </source>
</reference>
<feature type="domain" description="Transcription regulator PadR N-terminal" evidence="1">
    <location>
        <begin position="15"/>
        <end position="89"/>
    </location>
</feature>
<dbReference type="Proteomes" id="UP000198548">
    <property type="component" value="Unassembled WGS sequence"/>
</dbReference>
<dbReference type="OrthoDB" id="9808017at2"/>
<dbReference type="InterPro" id="IPR036388">
    <property type="entry name" value="WH-like_DNA-bd_sf"/>
</dbReference>
<keyword evidence="5" id="KW-1185">Reference proteome</keyword>
<reference evidence="2 5" key="2">
    <citation type="submission" date="2019-07" db="EMBL/GenBank/DDBJ databases">
        <title>Whole genome shotgun sequence of Alkalibacterium putridalgicola NBRC 103243.</title>
        <authorList>
            <person name="Hosoyama A."/>
            <person name="Uohara A."/>
            <person name="Ohji S."/>
            <person name="Ichikawa N."/>
        </authorList>
    </citation>
    <scope>NUCLEOTIDE SEQUENCE [LARGE SCALE GENOMIC DNA]</scope>
    <source>
        <strain evidence="2 5">NBRC 103243</strain>
    </source>
</reference>
<dbReference type="Proteomes" id="UP000321425">
    <property type="component" value="Unassembled WGS sequence"/>
</dbReference>
<protein>
    <submittedName>
        <fullName evidence="2">PadR family transcriptional regulator</fullName>
    </submittedName>
    <submittedName>
        <fullName evidence="3">Transcriptional regulator PadR-like family protein</fullName>
    </submittedName>
</protein>
<gene>
    <name evidence="2" type="ORF">APU01nite_15130</name>
    <name evidence="3" type="ORF">SAMN04488100_11248</name>
</gene>
<name>A0A1H7TJW8_9LACT</name>
<dbReference type="PANTHER" id="PTHR33169:SF14">
    <property type="entry name" value="TRANSCRIPTIONAL REGULATOR RV3488"/>
    <property type="match status" value="1"/>
</dbReference>
<dbReference type="Gene3D" id="1.10.10.10">
    <property type="entry name" value="Winged helix-like DNA-binding domain superfamily/Winged helix DNA-binding domain"/>
    <property type="match status" value="1"/>
</dbReference>
<dbReference type="EMBL" id="FOBL01000012">
    <property type="protein sequence ID" value="SEL84137.1"/>
    <property type="molecule type" value="Genomic_DNA"/>
</dbReference>
<accession>A0A1H7TJW8</accession>
<evidence type="ECO:0000313" key="3">
    <source>
        <dbReference type="EMBL" id="SEL84137.1"/>
    </source>
</evidence>
<dbReference type="AlphaFoldDB" id="A0A1H7TJW8"/>
<dbReference type="PANTHER" id="PTHR33169">
    <property type="entry name" value="PADR-FAMILY TRANSCRIPTIONAL REGULATOR"/>
    <property type="match status" value="1"/>
</dbReference>
<dbReference type="InterPro" id="IPR005149">
    <property type="entry name" value="Tscrpt_reg_PadR_N"/>
</dbReference>
<proteinExistence type="predicted"/>
<evidence type="ECO:0000313" key="5">
    <source>
        <dbReference type="Proteomes" id="UP000321425"/>
    </source>
</evidence>
<organism evidence="3 4">
    <name type="scientific">Alkalibacterium putridalgicola</name>
    <dbReference type="NCBI Taxonomy" id="426703"/>
    <lineage>
        <taxon>Bacteria</taxon>
        <taxon>Bacillati</taxon>
        <taxon>Bacillota</taxon>
        <taxon>Bacilli</taxon>
        <taxon>Lactobacillales</taxon>
        <taxon>Carnobacteriaceae</taxon>
        <taxon>Alkalibacterium</taxon>
    </lineage>
</organism>
<dbReference type="RefSeq" id="WP_091487919.1">
    <property type="nucleotide sequence ID" value="NZ_BJUX01000015.1"/>
</dbReference>
<dbReference type="Pfam" id="PF03551">
    <property type="entry name" value="PadR"/>
    <property type="match status" value="1"/>
</dbReference>
<evidence type="ECO:0000313" key="4">
    <source>
        <dbReference type="Proteomes" id="UP000198548"/>
    </source>
</evidence>
<dbReference type="STRING" id="426703.SAMN04488100_11248"/>
<dbReference type="SUPFAM" id="SSF46785">
    <property type="entry name" value="Winged helix' DNA-binding domain"/>
    <property type="match status" value="1"/>
</dbReference>
<dbReference type="InterPro" id="IPR052509">
    <property type="entry name" value="Metal_resp_DNA-bind_regulator"/>
</dbReference>
<evidence type="ECO:0000259" key="1">
    <source>
        <dbReference type="Pfam" id="PF03551"/>
    </source>
</evidence>
<dbReference type="EMBL" id="BJUX01000015">
    <property type="protein sequence ID" value="GEK89474.1"/>
    <property type="molecule type" value="Genomic_DNA"/>
</dbReference>